<organism evidence="2 3">
    <name type="scientific">Stagnihabitans tardus</name>
    <dbReference type="NCBI Taxonomy" id="2699202"/>
    <lineage>
        <taxon>Bacteria</taxon>
        <taxon>Pseudomonadati</taxon>
        <taxon>Pseudomonadota</taxon>
        <taxon>Alphaproteobacteria</taxon>
        <taxon>Rhodobacterales</taxon>
        <taxon>Paracoccaceae</taxon>
        <taxon>Stagnihabitans</taxon>
    </lineage>
</organism>
<name>A0AAE5BXM5_9RHOB</name>
<dbReference type="InterPro" id="IPR025668">
    <property type="entry name" value="Tnp_DDE_dom"/>
</dbReference>
<keyword evidence="3" id="KW-1185">Reference proteome</keyword>
<evidence type="ECO:0000313" key="3">
    <source>
        <dbReference type="Proteomes" id="UP001193501"/>
    </source>
</evidence>
<evidence type="ECO:0000313" key="2">
    <source>
        <dbReference type="EMBL" id="NBZ89508.1"/>
    </source>
</evidence>
<dbReference type="Pfam" id="PF13737">
    <property type="entry name" value="DDE_Tnp_1_5"/>
    <property type="match status" value="1"/>
</dbReference>
<gene>
    <name evidence="2" type="ORF">GV832_18120</name>
</gene>
<reference evidence="2" key="1">
    <citation type="submission" date="2020-01" db="EMBL/GenBank/DDBJ databases">
        <authorList>
            <person name="Chen W.-M."/>
        </authorList>
    </citation>
    <scope>NUCLEOTIDE SEQUENCE</scope>
    <source>
        <strain evidence="2">CYK-10</strain>
    </source>
</reference>
<dbReference type="AlphaFoldDB" id="A0AAE5BXM5"/>
<evidence type="ECO:0000259" key="1">
    <source>
        <dbReference type="Pfam" id="PF13737"/>
    </source>
</evidence>
<accession>A0AAE5BXM5</accession>
<dbReference type="Proteomes" id="UP001193501">
    <property type="component" value="Unassembled WGS sequence"/>
</dbReference>
<comment type="caution">
    <text evidence="2">The sequence shown here is derived from an EMBL/GenBank/DDBJ whole genome shotgun (WGS) entry which is preliminary data.</text>
</comment>
<protein>
    <recommendedName>
        <fullName evidence="1">Transposase DDE domain-containing protein</fullName>
    </recommendedName>
</protein>
<dbReference type="EMBL" id="JAABNR010000024">
    <property type="protein sequence ID" value="NBZ89508.1"/>
    <property type="molecule type" value="Genomic_DNA"/>
</dbReference>
<feature type="domain" description="Transposase DDE" evidence="1">
    <location>
        <begin position="26"/>
        <end position="129"/>
    </location>
</feature>
<proteinExistence type="predicted"/>
<dbReference type="RefSeq" id="WP_168776318.1">
    <property type="nucleotide sequence ID" value="NZ_JAABNR010000024.1"/>
</dbReference>
<sequence>MGTLPNLHAARYRTTIWPNDNAALRQRGSLPVWFDPDTVWHAGKFCRRGHPETVFHAAVRAGISLKMLCGPVFHQIAGLVESLIRIVGRDELAPDCPMRCRVQQGIGVPRPYHRSGKPSPLLADRTQGKFRRDGAWHFSQTRIVTAGLPRWIRSRRACR</sequence>